<dbReference type="InParanoid" id="A0A067M3T5"/>
<dbReference type="EMBL" id="KL198068">
    <property type="protein sequence ID" value="KDQ10428.1"/>
    <property type="molecule type" value="Genomic_DNA"/>
</dbReference>
<protein>
    <submittedName>
        <fullName evidence="3">Uncharacterized protein</fullName>
    </submittedName>
</protein>
<dbReference type="Proteomes" id="UP000027195">
    <property type="component" value="Unassembled WGS sequence"/>
</dbReference>
<keyword evidence="2" id="KW-0812">Transmembrane</keyword>
<reference evidence="4" key="1">
    <citation type="journal article" date="2014" name="Proc. Natl. Acad. Sci. U.S.A.">
        <title>Extensive sampling of basidiomycete genomes demonstrates inadequacy of the white-rot/brown-rot paradigm for wood decay fungi.</title>
        <authorList>
            <person name="Riley R."/>
            <person name="Salamov A.A."/>
            <person name="Brown D.W."/>
            <person name="Nagy L.G."/>
            <person name="Floudas D."/>
            <person name="Held B.W."/>
            <person name="Levasseur A."/>
            <person name="Lombard V."/>
            <person name="Morin E."/>
            <person name="Otillar R."/>
            <person name="Lindquist E.A."/>
            <person name="Sun H."/>
            <person name="LaButti K.M."/>
            <person name="Schmutz J."/>
            <person name="Jabbour D."/>
            <person name="Luo H."/>
            <person name="Baker S.E."/>
            <person name="Pisabarro A.G."/>
            <person name="Walton J.D."/>
            <person name="Blanchette R.A."/>
            <person name="Henrissat B."/>
            <person name="Martin F."/>
            <person name="Cullen D."/>
            <person name="Hibbett D.S."/>
            <person name="Grigoriev I.V."/>
        </authorList>
    </citation>
    <scope>NUCLEOTIDE SEQUENCE [LARGE SCALE GENOMIC DNA]</scope>
    <source>
        <strain evidence="4">FD-172 SS1</strain>
    </source>
</reference>
<evidence type="ECO:0000256" key="2">
    <source>
        <dbReference type="SAM" id="Phobius"/>
    </source>
</evidence>
<evidence type="ECO:0000256" key="1">
    <source>
        <dbReference type="SAM" id="MobiDB-lite"/>
    </source>
</evidence>
<sequence>MTAYTSNDPSTDSSACSPAHHHKASYYKIASLIFTLNYAISFFVTSISLLASLIAWLFCLIFAIIYKLLLKEDEGNTVALPLASAAHAIKRGSMFVRTPAAAPEVAVKEKAPIFVAHAIHPPLPTHAVASRANPFPGFATPYRGTARYAFTTTETRRAPDTSFAPGSAIFTRKDMGMDERCVRADARVFAEGEAKREYVRQVEGQRRVAVSERRTDTQCLLTPQVAPLLPSPQSSPPCDTSTLDNAYTWAAAVQAASDDVCTSFAPCSFVVAPSPAITNGTEAMEWDNHPLEPEHSATEDIIMDDDSLCSSDEPMNDAPSPVFPALNFIDVIVTSVEEDSAHIIRACSLSGAECASSALPSMDTEFPAVDEVAAALSACSLAERFDQMGMDTSGDVAMAGDDDDDDSMLGCSLLDVACPAHTLPLMDVSIAEDMDVDYDDFPALKTALSSLLGSGRRVSRLVKRHQRTRTRVEHPPHDSTPAPKPNVTVLRLVNKYADLGIDAEGVMFRVQLDVGLAKVVKVSRVA</sequence>
<name>A0A067M3T5_BOTB1</name>
<evidence type="ECO:0000313" key="4">
    <source>
        <dbReference type="Proteomes" id="UP000027195"/>
    </source>
</evidence>
<proteinExistence type="predicted"/>
<gene>
    <name evidence="3" type="ORF">BOTBODRAFT_178264</name>
</gene>
<dbReference type="HOGENOM" id="CLU_036202_0_0_1"/>
<keyword evidence="2" id="KW-0472">Membrane</keyword>
<organism evidence="3 4">
    <name type="scientific">Botryobasidium botryosum (strain FD-172 SS1)</name>
    <dbReference type="NCBI Taxonomy" id="930990"/>
    <lineage>
        <taxon>Eukaryota</taxon>
        <taxon>Fungi</taxon>
        <taxon>Dikarya</taxon>
        <taxon>Basidiomycota</taxon>
        <taxon>Agaricomycotina</taxon>
        <taxon>Agaricomycetes</taxon>
        <taxon>Cantharellales</taxon>
        <taxon>Botryobasidiaceae</taxon>
        <taxon>Botryobasidium</taxon>
    </lineage>
</organism>
<feature type="transmembrane region" description="Helical" evidence="2">
    <location>
        <begin position="38"/>
        <end position="66"/>
    </location>
</feature>
<keyword evidence="4" id="KW-1185">Reference proteome</keyword>
<accession>A0A067M3T5</accession>
<feature type="region of interest" description="Disordered" evidence="1">
    <location>
        <begin position="464"/>
        <end position="485"/>
    </location>
</feature>
<keyword evidence="2" id="KW-1133">Transmembrane helix</keyword>
<dbReference type="AlphaFoldDB" id="A0A067M3T5"/>
<evidence type="ECO:0000313" key="3">
    <source>
        <dbReference type="EMBL" id="KDQ10428.1"/>
    </source>
</evidence>